<evidence type="ECO:0000256" key="3">
    <source>
        <dbReference type="ARBA" id="ARBA00022679"/>
    </source>
</evidence>
<comment type="similarity">
    <text evidence="1">Belongs to the glycosyltransferase 2 family.</text>
</comment>
<accession>A0A8J3FGK2</accession>
<dbReference type="InterPro" id="IPR029044">
    <property type="entry name" value="Nucleotide-diphossugar_trans"/>
</dbReference>
<dbReference type="Gene3D" id="3.90.550.10">
    <property type="entry name" value="Spore Coat Polysaccharide Biosynthesis Protein SpsA, Chain A"/>
    <property type="match status" value="1"/>
</dbReference>
<dbReference type="PANTHER" id="PTHR43179">
    <property type="entry name" value="RHAMNOSYLTRANSFERASE WBBL"/>
    <property type="match status" value="1"/>
</dbReference>
<dbReference type="SUPFAM" id="SSF53448">
    <property type="entry name" value="Nucleotide-diphospho-sugar transferases"/>
    <property type="match status" value="1"/>
</dbReference>
<keyword evidence="6" id="KW-1185">Reference proteome</keyword>
<dbReference type="InterPro" id="IPR001173">
    <property type="entry name" value="Glyco_trans_2-like"/>
</dbReference>
<comment type="caution">
    <text evidence="5">The sequence shown here is derived from an EMBL/GenBank/DDBJ whole genome shotgun (WGS) entry which is preliminary data.</text>
</comment>
<evidence type="ECO:0000256" key="2">
    <source>
        <dbReference type="ARBA" id="ARBA00022676"/>
    </source>
</evidence>
<dbReference type="RefSeq" id="WP_188650575.1">
    <property type="nucleotide sequence ID" value="NZ_BMNR01000002.1"/>
</dbReference>
<reference evidence="5" key="2">
    <citation type="submission" date="2020-09" db="EMBL/GenBank/DDBJ databases">
        <authorList>
            <person name="Sun Q."/>
            <person name="Ohkuma M."/>
        </authorList>
    </citation>
    <scope>NUCLEOTIDE SEQUENCE</scope>
    <source>
        <strain evidence="5">JCM 12862</strain>
    </source>
</reference>
<dbReference type="Pfam" id="PF00535">
    <property type="entry name" value="Glycos_transf_2"/>
    <property type="match status" value="1"/>
</dbReference>
<organism evidence="5 6">
    <name type="scientific">Yeosuana aromativorans</name>
    <dbReference type="NCBI Taxonomy" id="288019"/>
    <lineage>
        <taxon>Bacteria</taxon>
        <taxon>Pseudomonadati</taxon>
        <taxon>Bacteroidota</taxon>
        <taxon>Flavobacteriia</taxon>
        <taxon>Flavobacteriales</taxon>
        <taxon>Flavobacteriaceae</taxon>
        <taxon>Yeosuana</taxon>
    </lineage>
</organism>
<dbReference type="GO" id="GO:0016757">
    <property type="term" value="F:glycosyltransferase activity"/>
    <property type="evidence" value="ECO:0007669"/>
    <property type="project" value="UniProtKB-KW"/>
</dbReference>
<evidence type="ECO:0000259" key="4">
    <source>
        <dbReference type="Pfam" id="PF00535"/>
    </source>
</evidence>
<dbReference type="AlphaFoldDB" id="A0A8J3FGK2"/>
<dbReference type="CDD" id="cd00761">
    <property type="entry name" value="Glyco_tranf_GTA_type"/>
    <property type="match status" value="1"/>
</dbReference>
<protein>
    <submittedName>
        <fullName evidence="5">Glycosyl transferase</fullName>
    </submittedName>
</protein>
<evidence type="ECO:0000313" key="6">
    <source>
        <dbReference type="Proteomes" id="UP000612329"/>
    </source>
</evidence>
<evidence type="ECO:0000256" key="1">
    <source>
        <dbReference type="ARBA" id="ARBA00006739"/>
    </source>
</evidence>
<dbReference type="PANTHER" id="PTHR43179:SF12">
    <property type="entry name" value="GALACTOFURANOSYLTRANSFERASE GLFT2"/>
    <property type="match status" value="1"/>
</dbReference>
<name>A0A8J3FGK2_9FLAO</name>
<sequence length="515" mass="60026">MILLVHNGITVDEVCLVTNNITIDFNPNESIISVLKEVSITYPDELLVWVKRDYKALLDYNEIESFFYHKCIMASYSVTGNYCISSRIGYVEQTPFTNVSRDVSFPTWLMSTDVGGIFTETFNRIIETVSSNKNPDYFLTSLAKHNMPLGLFCYSNPKFLKQNAEQKTIERSSVLLLFKFVKQHYKSVWVFNLFVCYILFEKQLPVFPFLNALFYKRNKKKVYLDPLRFASTKPTITNKTIDVIIPTIGRKEHLFNVLKDLEKQTLLPNNVIIIEQNPDKGSKSELDYLQNQSWPFNIIHKFLKSTGVCKARNMALKFVDSDWCFFADDDIRIEPNLIENIFKTIEVLGVENLNLLCLQPHEKQSYFYVSQTDIFGSGSSIVKTSFLDKVVFDTSFEFGYGEDSDFGMQLRKVGADIIFIPTIRITHLKAPIGGFRTKHMTRWETESIQPKPSPTLMVFIKKHYNTFQTVGYKYTLFLKFYKKQKVKNPIAYFKLMQKQWKQSEYWSEKLMKNNA</sequence>
<evidence type="ECO:0000313" key="5">
    <source>
        <dbReference type="EMBL" id="GGK17420.1"/>
    </source>
</evidence>
<gene>
    <name evidence="5" type="ORF">GCM10007962_09520</name>
</gene>
<dbReference type="EMBL" id="BMNR01000002">
    <property type="protein sequence ID" value="GGK17420.1"/>
    <property type="molecule type" value="Genomic_DNA"/>
</dbReference>
<feature type="domain" description="Glycosyltransferase 2-like" evidence="4">
    <location>
        <begin position="243"/>
        <end position="347"/>
    </location>
</feature>
<keyword evidence="3 5" id="KW-0808">Transferase</keyword>
<reference evidence="5" key="1">
    <citation type="journal article" date="2014" name="Int. J. Syst. Evol. Microbiol.">
        <title>Complete genome sequence of Corynebacterium casei LMG S-19264T (=DSM 44701T), isolated from a smear-ripened cheese.</title>
        <authorList>
            <consortium name="US DOE Joint Genome Institute (JGI-PGF)"/>
            <person name="Walter F."/>
            <person name="Albersmeier A."/>
            <person name="Kalinowski J."/>
            <person name="Ruckert C."/>
        </authorList>
    </citation>
    <scope>NUCLEOTIDE SEQUENCE</scope>
    <source>
        <strain evidence="5">JCM 12862</strain>
    </source>
</reference>
<keyword evidence="2" id="KW-0328">Glycosyltransferase</keyword>
<dbReference type="Proteomes" id="UP000612329">
    <property type="component" value="Unassembled WGS sequence"/>
</dbReference>
<proteinExistence type="inferred from homology"/>